<keyword evidence="4" id="KW-1185">Reference proteome</keyword>
<feature type="transmembrane region" description="Helical" evidence="2">
    <location>
        <begin position="64"/>
        <end position="84"/>
    </location>
</feature>
<organism evidence="3 4">
    <name type="scientific">Natrarchaeobaculum sulfurireducens</name>
    <dbReference type="NCBI Taxonomy" id="2044521"/>
    <lineage>
        <taxon>Archaea</taxon>
        <taxon>Methanobacteriati</taxon>
        <taxon>Methanobacteriota</taxon>
        <taxon>Stenosarchaea group</taxon>
        <taxon>Halobacteria</taxon>
        <taxon>Halobacteriales</taxon>
        <taxon>Natrialbaceae</taxon>
        <taxon>Natrarchaeobaculum</taxon>
    </lineage>
</organism>
<dbReference type="Proteomes" id="UP000258613">
    <property type="component" value="Chromosome"/>
</dbReference>
<feature type="transmembrane region" description="Helical" evidence="2">
    <location>
        <begin position="6"/>
        <end position="23"/>
    </location>
</feature>
<evidence type="ECO:0000256" key="2">
    <source>
        <dbReference type="SAM" id="Phobius"/>
    </source>
</evidence>
<accession>A0A346PMG0</accession>
<dbReference type="KEGG" id="nag:AArcMg_0683"/>
<sequence length="126" mass="13068">MLLEVWLALFAAGILTSIAAFVVRKAALYASLMNLFIWLTAAFGALNVEVVTESGEVVAFGEPAVMALALVNATVSLPVAYLAAVGKWGDETETGADSAVGRSGLDHPTRTGSMDSEPTARGDNLP</sequence>
<evidence type="ECO:0000256" key="1">
    <source>
        <dbReference type="SAM" id="MobiDB-lite"/>
    </source>
</evidence>
<dbReference type="RefSeq" id="WP_117367462.1">
    <property type="nucleotide sequence ID" value="NZ_CP027033.1"/>
</dbReference>
<dbReference type="EMBL" id="CP027033">
    <property type="protein sequence ID" value="AXR80705.1"/>
    <property type="molecule type" value="Genomic_DNA"/>
</dbReference>
<proteinExistence type="predicted"/>
<protein>
    <submittedName>
        <fullName evidence="3">Uncharacterized protein</fullName>
    </submittedName>
</protein>
<keyword evidence="2" id="KW-0472">Membrane</keyword>
<keyword evidence="2" id="KW-0812">Transmembrane</keyword>
<dbReference type="AlphaFoldDB" id="A0A346PMG0"/>
<evidence type="ECO:0000313" key="4">
    <source>
        <dbReference type="Proteomes" id="UP000258613"/>
    </source>
</evidence>
<feature type="transmembrane region" description="Helical" evidence="2">
    <location>
        <begin position="35"/>
        <end position="52"/>
    </location>
</feature>
<gene>
    <name evidence="3" type="ORF">AArcMg_0683</name>
</gene>
<reference evidence="4" key="1">
    <citation type="submission" date="2018-02" db="EMBL/GenBank/DDBJ databases">
        <title>Phenotypic and genomic properties of facultatively anaerobic sulfur-reducing natronoarchaea from hypersaline soda lakes.</title>
        <authorList>
            <person name="Sorokin D.Y."/>
            <person name="Kublanov I.V."/>
            <person name="Roman P."/>
            <person name="Sinninghe Damste J.S."/>
            <person name="Golyshin P.N."/>
            <person name="Rojo D."/>
            <person name="Ciordia S."/>
            <person name="Mena M.D.C."/>
            <person name="Ferrer M."/>
            <person name="Messina E."/>
            <person name="Smedile F."/>
            <person name="La Spada G."/>
            <person name="La Cono V."/>
            <person name="Yakimov M.M."/>
        </authorList>
    </citation>
    <scope>NUCLEOTIDE SEQUENCE [LARGE SCALE GENOMIC DNA]</scope>
    <source>
        <strain evidence="4">AArc-Mg</strain>
    </source>
</reference>
<dbReference type="GeneID" id="37641167"/>
<evidence type="ECO:0000313" key="3">
    <source>
        <dbReference type="EMBL" id="AXR80705.1"/>
    </source>
</evidence>
<keyword evidence="2" id="KW-1133">Transmembrane helix</keyword>
<name>A0A346PMG0_9EURY</name>
<feature type="region of interest" description="Disordered" evidence="1">
    <location>
        <begin position="92"/>
        <end position="126"/>
    </location>
</feature>